<sequence>MCSLSNFFNKSKQKQESDVVVKFREALKVYLYALQNGTLTKEIIIDVMKHLDELIIQPNYEKISNELPMDRFDLLINPIFEYTKELAINNAVELTSIEKEATSRSEDPLINFQRCLETQKRIFELAS</sequence>
<organism evidence="1 2">
    <name type="scientific">Virgibacillus indicus</name>
    <dbReference type="NCBI Taxonomy" id="2024554"/>
    <lineage>
        <taxon>Bacteria</taxon>
        <taxon>Bacillati</taxon>
        <taxon>Bacillota</taxon>
        <taxon>Bacilli</taxon>
        <taxon>Bacillales</taxon>
        <taxon>Bacillaceae</taxon>
        <taxon>Virgibacillus</taxon>
    </lineage>
</organism>
<dbReference type="Proteomes" id="UP000216498">
    <property type="component" value="Unassembled WGS sequence"/>
</dbReference>
<proteinExistence type="predicted"/>
<comment type="caution">
    <text evidence="1">The sequence shown here is derived from an EMBL/GenBank/DDBJ whole genome shotgun (WGS) entry which is preliminary data.</text>
</comment>
<evidence type="ECO:0000313" key="2">
    <source>
        <dbReference type="Proteomes" id="UP000216498"/>
    </source>
</evidence>
<protein>
    <submittedName>
        <fullName evidence="1">Uncharacterized protein</fullName>
    </submittedName>
</protein>
<evidence type="ECO:0000313" key="1">
    <source>
        <dbReference type="EMBL" id="OZU89099.1"/>
    </source>
</evidence>
<accession>A0A265NCA3</accession>
<dbReference type="AlphaFoldDB" id="A0A265NCA3"/>
<reference evidence="1 2" key="1">
    <citation type="submission" date="2017-08" db="EMBL/GenBank/DDBJ databases">
        <title>Virgibacillus indicus sp. nov. and Virgibacillus profoundi sp. nov, two moderately halophilic bacteria isolated from marine sediment by using the Microfluidic Streak Plate.</title>
        <authorList>
            <person name="Xu B."/>
            <person name="Hu B."/>
            <person name="Wang J."/>
            <person name="Zhu Y."/>
            <person name="Huang L."/>
            <person name="Du W."/>
            <person name="Huang Y."/>
        </authorList>
    </citation>
    <scope>NUCLEOTIDE SEQUENCE [LARGE SCALE GENOMIC DNA]</scope>
    <source>
        <strain evidence="1 2">IO3-P2-C2</strain>
    </source>
</reference>
<dbReference type="EMBL" id="NPMS01000003">
    <property type="protein sequence ID" value="OZU89099.1"/>
    <property type="molecule type" value="Genomic_DNA"/>
</dbReference>
<keyword evidence="2" id="KW-1185">Reference proteome</keyword>
<gene>
    <name evidence="1" type="ORF">CIL03_08795</name>
</gene>
<name>A0A265NCA3_9BACI</name>